<dbReference type="Gene3D" id="3.40.390.30">
    <property type="entry name" value="Metalloproteases ('zincins'), catalytic domain"/>
    <property type="match status" value="1"/>
</dbReference>
<dbReference type="NCBIfam" id="TIGR00043">
    <property type="entry name" value="rRNA maturation RNase YbeY"/>
    <property type="match status" value="1"/>
</dbReference>
<comment type="caution">
    <text evidence="8">The sequence shown here is derived from an EMBL/GenBank/DDBJ whole genome shotgun (WGS) entry which is preliminary data.</text>
</comment>
<dbReference type="EMBL" id="VJMJ01000067">
    <property type="protein sequence ID" value="KAF0739047.1"/>
    <property type="molecule type" value="Genomic_DNA"/>
</dbReference>
<dbReference type="PANTHER" id="PTHR46986:SF1">
    <property type="entry name" value="ENDORIBONUCLEASE YBEY, CHLOROPLASTIC"/>
    <property type="match status" value="1"/>
</dbReference>
<name>A0A6G0XFJ7_9STRA</name>
<dbReference type="Pfam" id="PF02130">
    <property type="entry name" value="YbeY"/>
    <property type="match status" value="1"/>
</dbReference>
<evidence type="ECO:0000256" key="7">
    <source>
        <dbReference type="ARBA" id="ARBA00022833"/>
    </source>
</evidence>
<dbReference type="HAMAP" id="MF_00009">
    <property type="entry name" value="Endoribonucl_YbeY"/>
    <property type="match status" value="1"/>
</dbReference>
<protein>
    <recommendedName>
        <fullName evidence="10">YbeY/UPF0054 family metalloprotein</fullName>
    </recommendedName>
</protein>
<evidence type="ECO:0000256" key="1">
    <source>
        <dbReference type="ARBA" id="ARBA00001947"/>
    </source>
</evidence>
<evidence type="ECO:0008006" key="10">
    <source>
        <dbReference type="Google" id="ProtNLM"/>
    </source>
</evidence>
<dbReference type="PROSITE" id="PS01306">
    <property type="entry name" value="UPF0054"/>
    <property type="match status" value="1"/>
</dbReference>
<organism evidence="8 9">
    <name type="scientific">Aphanomyces euteiches</name>
    <dbReference type="NCBI Taxonomy" id="100861"/>
    <lineage>
        <taxon>Eukaryota</taxon>
        <taxon>Sar</taxon>
        <taxon>Stramenopiles</taxon>
        <taxon>Oomycota</taxon>
        <taxon>Saprolegniomycetes</taxon>
        <taxon>Saprolegniales</taxon>
        <taxon>Verrucalvaceae</taxon>
        <taxon>Aphanomyces</taxon>
    </lineage>
</organism>
<evidence type="ECO:0000256" key="6">
    <source>
        <dbReference type="ARBA" id="ARBA00022801"/>
    </source>
</evidence>
<gene>
    <name evidence="8" type="ORF">Ae201684_005230</name>
</gene>
<dbReference type="InterPro" id="IPR023091">
    <property type="entry name" value="MetalPrtase_cat_dom_sf_prd"/>
</dbReference>
<dbReference type="InterPro" id="IPR020549">
    <property type="entry name" value="YbeY_CS"/>
</dbReference>
<dbReference type="VEuPathDB" id="FungiDB:AeMF1_013369"/>
<keyword evidence="9" id="KW-1185">Reference proteome</keyword>
<evidence type="ECO:0000313" key="8">
    <source>
        <dbReference type="EMBL" id="KAF0739047.1"/>
    </source>
</evidence>
<dbReference type="GO" id="GO:0006364">
    <property type="term" value="P:rRNA processing"/>
    <property type="evidence" value="ECO:0007669"/>
    <property type="project" value="InterPro"/>
</dbReference>
<comment type="cofactor">
    <cofactor evidence="1">
        <name>Zn(2+)</name>
        <dbReference type="ChEBI" id="CHEBI:29105"/>
    </cofactor>
</comment>
<proteinExistence type="inferred from homology"/>
<dbReference type="SUPFAM" id="SSF55486">
    <property type="entry name" value="Metalloproteases ('zincins'), catalytic domain"/>
    <property type="match status" value="1"/>
</dbReference>
<evidence type="ECO:0000256" key="2">
    <source>
        <dbReference type="ARBA" id="ARBA00010875"/>
    </source>
</evidence>
<dbReference type="GO" id="GO:0004222">
    <property type="term" value="F:metalloendopeptidase activity"/>
    <property type="evidence" value="ECO:0007669"/>
    <property type="project" value="InterPro"/>
</dbReference>
<dbReference type="AlphaFoldDB" id="A0A6G0XFJ7"/>
<sequence>MVMVNKLLRQHYGGRPLPLGVAKLKAQMNAMLRTLQLPGGQWDAGLLLTTDKHIQSLNRKHRNKDKPTDILSFPNYKVKVQGQLPHMCVESGRYLGDMFISLPYVEAFCVENETTLEERMPILVAHGLVHLMGYDHETDEDFAVMSEVEDALLENYVRHLPPHYRKERPRDSIDTE</sequence>
<dbReference type="PANTHER" id="PTHR46986">
    <property type="entry name" value="ENDORIBONUCLEASE YBEY, CHLOROPLASTIC"/>
    <property type="match status" value="1"/>
</dbReference>
<dbReference type="GO" id="GO:0004519">
    <property type="term" value="F:endonuclease activity"/>
    <property type="evidence" value="ECO:0007669"/>
    <property type="project" value="UniProtKB-KW"/>
</dbReference>
<evidence type="ECO:0000256" key="3">
    <source>
        <dbReference type="ARBA" id="ARBA00022722"/>
    </source>
</evidence>
<dbReference type="GO" id="GO:0046872">
    <property type="term" value="F:metal ion binding"/>
    <property type="evidence" value="ECO:0007669"/>
    <property type="project" value="UniProtKB-KW"/>
</dbReference>
<keyword evidence="7" id="KW-0862">Zinc</keyword>
<dbReference type="InterPro" id="IPR002036">
    <property type="entry name" value="YbeY"/>
</dbReference>
<keyword evidence="6" id="KW-0378">Hydrolase</keyword>
<evidence type="ECO:0000256" key="4">
    <source>
        <dbReference type="ARBA" id="ARBA00022723"/>
    </source>
</evidence>
<evidence type="ECO:0000256" key="5">
    <source>
        <dbReference type="ARBA" id="ARBA00022759"/>
    </source>
</evidence>
<dbReference type="Proteomes" id="UP000481153">
    <property type="component" value="Unassembled WGS sequence"/>
</dbReference>
<reference evidence="8 9" key="1">
    <citation type="submission" date="2019-07" db="EMBL/GenBank/DDBJ databases">
        <title>Genomics analysis of Aphanomyces spp. identifies a new class of oomycete effector associated with host adaptation.</title>
        <authorList>
            <person name="Gaulin E."/>
        </authorList>
    </citation>
    <scope>NUCLEOTIDE SEQUENCE [LARGE SCALE GENOMIC DNA]</scope>
    <source>
        <strain evidence="8 9">ATCC 201684</strain>
    </source>
</reference>
<keyword evidence="5" id="KW-0255">Endonuclease</keyword>
<accession>A0A6G0XFJ7</accession>
<evidence type="ECO:0000313" key="9">
    <source>
        <dbReference type="Proteomes" id="UP000481153"/>
    </source>
</evidence>
<comment type="similarity">
    <text evidence="2">Belongs to the endoribonuclease YbeY family.</text>
</comment>
<keyword evidence="4" id="KW-0479">Metal-binding</keyword>
<keyword evidence="3" id="KW-0540">Nuclease</keyword>